<accession>A0AAV4FXC3</accession>
<protein>
    <recommendedName>
        <fullName evidence="3">Reverse transcriptase domain-containing protein</fullName>
    </recommendedName>
</protein>
<proteinExistence type="predicted"/>
<organism evidence="1 2">
    <name type="scientific">Elysia marginata</name>
    <dbReference type="NCBI Taxonomy" id="1093978"/>
    <lineage>
        <taxon>Eukaryota</taxon>
        <taxon>Metazoa</taxon>
        <taxon>Spiralia</taxon>
        <taxon>Lophotrochozoa</taxon>
        <taxon>Mollusca</taxon>
        <taxon>Gastropoda</taxon>
        <taxon>Heterobranchia</taxon>
        <taxon>Euthyneura</taxon>
        <taxon>Panpulmonata</taxon>
        <taxon>Sacoglossa</taxon>
        <taxon>Placobranchoidea</taxon>
        <taxon>Plakobranchidae</taxon>
        <taxon>Elysia</taxon>
    </lineage>
</organism>
<dbReference type="Proteomes" id="UP000762676">
    <property type="component" value="Unassembled WGS sequence"/>
</dbReference>
<dbReference type="AlphaFoldDB" id="A0AAV4FXC3"/>
<keyword evidence="2" id="KW-1185">Reference proteome</keyword>
<reference evidence="1 2" key="1">
    <citation type="journal article" date="2021" name="Elife">
        <title>Chloroplast acquisition without the gene transfer in kleptoplastic sea slugs, Plakobranchus ocellatus.</title>
        <authorList>
            <person name="Maeda T."/>
            <person name="Takahashi S."/>
            <person name="Yoshida T."/>
            <person name="Shimamura S."/>
            <person name="Takaki Y."/>
            <person name="Nagai Y."/>
            <person name="Toyoda A."/>
            <person name="Suzuki Y."/>
            <person name="Arimoto A."/>
            <person name="Ishii H."/>
            <person name="Satoh N."/>
            <person name="Nishiyama T."/>
            <person name="Hasebe M."/>
            <person name="Maruyama T."/>
            <person name="Minagawa J."/>
            <person name="Obokata J."/>
            <person name="Shigenobu S."/>
        </authorList>
    </citation>
    <scope>NUCLEOTIDE SEQUENCE [LARGE SCALE GENOMIC DNA]</scope>
</reference>
<sequence length="79" mass="8563">MLLSTFKATDPGIQISYNADGGIFNQQRLNAKTKVTSALVRDMLYADDCAIVAHDEYDLQQLADSLSAAIKHFGLTIGS</sequence>
<name>A0AAV4FXC3_9GAST</name>
<evidence type="ECO:0000313" key="1">
    <source>
        <dbReference type="EMBL" id="GFR77343.1"/>
    </source>
</evidence>
<evidence type="ECO:0000313" key="2">
    <source>
        <dbReference type="Proteomes" id="UP000762676"/>
    </source>
</evidence>
<comment type="caution">
    <text evidence="1">The sequence shown here is derived from an EMBL/GenBank/DDBJ whole genome shotgun (WGS) entry which is preliminary data.</text>
</comment>
<dbReference type="EMBL" id="BMAT01011684">
    <property type="protein sequence ID" value="GFR77343.1"/>
    <property type="molecule type" value="Genomic_DNA"/>
</dbReference>
<evidence type="ECO:0008006" key="3">
    <source>
        <dbReference type="Google" id="ProtNLM"/>
    </source>
</evidence>
<gene>
    <name evidence="1" type="ORF">ElyMa_005822800</name>
</gene>